<dbReference type="InterPro" id="IPR053925">
    <property type="entry name" value="RecX_HTH_3rd"/>
</dbReference>
<protein>
    <recommendedName>
        <fullName evidence="3 5">Regulatory protein RecX</fullName>
    </recommendedName>
</protein>
<feature type="domain" description="RecX second three-helical" evidence="6">
    <location>
        <begin position="59"/>
        <end position="99"/>
    </location>
</feature>
<keyword evidence="4 5" id="KW-0963">Cytoplasm</keyword>
<dbReference type="Proteomes" id="UP000051213">
    <property type="component" value="Unassembled WGS sequence"/>
</dbReference>
<comment type="similarity">
    <text evidence="2 5">Belongs to the RecX family.</text>
</comment>
<dbReference type="GO" id="GO:0005737">
    <property type="term" value="C:cytoplasm"/>
    <property type="evidence" value="ECO:0007669"/>
    <property type="project" value="UniProtKB-SubCell"/>
</dbReference>
<evidence type="ECO:0000256" key="3">
    <source>
        <dbReference type="ARBA" id="ARBA00018111"/>
    </source>
</evidence>
<evidence type="ECO:0000256" key="2">
    <source>
        <dbReference type="ARBA" id="ARBA00009695"/>
    </source>
</evidence>
<evidence type="ECO:0000259" key="6">
    <source>
        <dbReference type="Pfam" id="PF02631"/>
    </source>
</evidence>
<sequence>MIKDKKPTTPARIRFSAMDLLTGREFSRAELNKKLNTRFDDDPAIGSVLDQLQSEGLQSDSRYAGAFVRSRINRGHGQVRIRLDIRQKGISEELTNLALNDEEVDWFALARDVAMRKFGSVPAADLKAKAKRMRFLQYRGFNFEQIKYALTQNQGEPHL</sequence>
<evidence type="ECO:0000313" key="9">
    <source>
        <dbReference type="Proteomes" id="UP000051213"/>
    </source>
</evidence>
<evidence type="ECO:0000256" key="1">
    <source>
        <dbReference type="ARBA" id="ARBA00004496"/>
    </source>
</evidence>
<dbReference type="Gene3D" id="1.10.10.10">
    <property type="entry name" value="Winged helix-like DNA-binding domain superfamily/Winged helix DNA-binding domain"/>
    <property type="match status" value="3"/>
</dbReference>
<dbReference type="GO" id="GO:0006282">
    <property type="term" value="P:regulation of DNA repair"/>
    <property type="evidence" value="ECO:0007669"/>
    <property type="project" value="UniProtKB-UniRule"/>
</dbReference>
<dbReference type="HAMAP" id="MF_01114">
    <property type="entry name" value="RecX"/>
    <property type="match status" value="1"/>
</dbReference>
<dbReference type="InterPro" id="IPR036388">
    <property type="entry name" value="WH-like_DNA-bd_sf"/>
</dbReference>
<dbReference type="InterPro" id="IPR003783">
    <property type="entry name" value="Regulatory_RecX"/>
</dbReference>
<organism evidence="8 9">
    <name type="scientific">SAR92 bacterium BACL26 MAG-121220-bin70</name>
    <dbReference type="NCBI Taxonomy" id="1655626"/>
    <lineage>
        <taxon>Bacteria</taxon>
        <taxon>Pseudomonadati</taxon>
        <taxon>Pseudomonadota</taxon>
        <taxon>Gammaproteobacteria</taxon>
        <taxon>Cellvibrionales</taxon>
        <taxon>Porticoccaceae</taxon>
        <taxon>SAR92 clade</taxon>
    </lineage>
</organism>
<evidence type="ECO:0000256" key="4">
    <source>
        <dbReference type="ARBA" id="ARBA00022490"/>
    </source>
</evidence>
<dbReference type="InterPro" id="IPR053924">
    <property type="entry name" value="RecX_HTH_2nd"/>
</dbReference>
<evidence type="ECO:0000256" key="5">
    <source>
        <dbReference type="HAMAP-Rule" id="MF_01114"/>
    </source>
</evidence>
<proteinExistence type="inferred from homology"/>
<accession>A0A0R2TWG5</accession>
<evidence type="ECO:0000313" key="8">
    <source>
        <dbReference type="EMBL" id="KRO91493.1"/>
    </source>
</evidence>
<name>A0A0R2TWG5_9GAMM</name>
<comment type="function">
    <text evidence="5">Modulates RecA activity.</text>
</comment>
<dbReference type="PANTHER" id="PTHR33602:SF1">
    <property type="entry name" value="REGULATORY PROTEIN RECX FAMILY PROTEIN"/>
    <property type="match status" value="1"/>
</dbReference>
<gene>
    <name evidence="5" type="primary">recX</name>
    <name evidence="8" type="ORF">ABS24_05380</name>
</gene>
<dbReference type="Pfam" id="PF21981">
    <property type="entry name" value="RecX_HTH3"/>
    <property type="match status" value="1"/>
</dbReference>
<dbReference type="AlphaFoldDB" id="A0A0R2TWG5"/>
<dbReference type="PANTHER" id="PTHR33602">
    <property type="entry name" value="REGULATORY PROTEIN RECX FAMILY PROTEIN"/>
    <property type="match status" value="1"/>
</dbReference>
<dbReference type="Pfam" id="PF02631">
    <property type="entry name" value="RecX_HTH2"/>
    <property type="match status" value="1"/>
</dbReference>
<comment type="caution">
    <text evidence="8">The sequence shown here is derived from an EMBL/GenBank/DDBJ whole genome shotgun (WGS) entry which is preliminary data.</text>
</comment>
<evidence type="ECO:0000259" key="7">
    <source>
        <dbReference type="Pfam" id="PF21981"/>
    </source>
</evidence>
<comment type="subcellular location">
    <subcellularLocation>
        <location evidence="1 5">Cytoplasm</location>
    </subcellularLocation>
</comment>
<feature type="domain" description="RecX third three-helical" evidence="7">
    <location>
        <begin position="103"/>
        <end position="150"/>
    </location>
</feature>
<dbReference type="EMBL" id="LICA01000491">
    <property type="protein sequence ID" value="KRO91493.1"/>
    <property type="molecule type" value="Genomic_DNA"/>
</dbReference>
<reference evidence="8 9" key="1">
    <citation type="submission" date="2015-10" db="EMBL/GenBank/DDBJ databases">
        <title>Metagenome-Assembled Genomes uncover a global brackish microbiome.</title>
        <authorList>
            <person name="Hugerth L.W."/>
            <person name="Larsson J."/>
            <person name="Alneberg J."/>
            <person name="Lindh M.V."/>
            <person name="Legrand C."/>
            <person name="Pinhassi J."/>
            <person name="Andersson A.F."/>
        </authorList>
    </citation>
    <scope>NUCLEOTIDE SEQUENCE [LARGE SCALE GENOMIC DNA]</scope>
    <source>
        <strain evidence="8">BACL26 MAG-121220-bin70</strain>
    </source>
</reference>